<dbReference type="EMBL" id="QGKV02000299">
    <property type="protein sequence ID" value="KAF3591107.1"/>
    <property type="molecule type" value="Genomic_DNA"/>
</dbReference>
<evidence type="ECO:0000256" key="3">
    <source>
        <dbReference type="ARBA" id="ARBA00022980"/>
    </source>
</evidence>
<protein>
    <recommendedName>
        <fullName evidence="7">Large ribosomal subunit protein mL45</fullName>
    </recommendedName>
    <alternativeName>
        <fullName evidence="8">39S ribosomal protein L45, mitochondrial</fullName>
    </alternativeName>
</protein>
<comment type="caution">
    <text evidence="10">The sequence shown here is derived from an EMBL/GenBank/DDBJ whole genome shotgun (WGS) entry which is preliminary data.</text>
</comment>
<evidence type="ECO:0000256" key="6">
    <source>
        <dbReference type="ARBA" id="ARBA00038073"/>
    </source>
</evidence>
<proteinExistence type="inferred from homology"/>
<evidence type="ECO:0000259" key="9">
    <source>
        <dbReference type="Pfam" id="PF04280"/>
    </source>
</evidence>
<keyword evidence="5" id="KW-0687">Ribonucleoprotein</keyword>
<dbReference type="Pfam" id="PF04280">
    <property type="entry name" value="Tim44"/>
    <property type="match status" value="2"/>
</dbReference>
<evidence type="ECO:0000256" key="4">
    <source>
        <dbReference type="ARBA" id="ARBA00023128"/>
    </source>
</evidence>
<evidence type="ECO:0000256" key="5">
    <source>
        <dbReference type="ARBA" id="ARBA00023274"/>
    </source>
</evidence>
<evidence type="ECO:0000256" key="2">
    <source>
        <dbReference type="ARBA" id="ARBA00022946"/>
    </source>
</evidence>
<dbReference type="InterPro" id="IPR051975">
    <property type="entry name" value="mtLSU_mL45"/>
</dbReference>
<organism evidence="10 11">
    <name type="scientific">Brassica cretica</name>
    <name type="common">Mustard</name>
    <dbReference type="NCBI Taxonomy" id="69181"/>
    <lineage>
        <taxon>Eukaryota</taxon>
        <taxon>Viridiplantae</taxon>
        <taxon>Streptophyta</taxon>
        <taxon>Embryophyta</taxon>
        <taxon>Tracheophyta</taxon>
        <taxon>Spermatophyta</taxon>
        <taxon>Magnoliopsida</taxon>
        <taxon>eudicotyledons</taxon>
        <taxon>Gunneridae</taxon>
        <taxon>Pentapetalae</taxon>
        <taxon>rosids</taxon>
        <taxon>malvids</taxon>
        <taxon>Brassicales</taxon>
        <taxon>Brassicaceae</taxon>
        <taxon>Brassiceae</taxon>
        <taxon>Brassica</taxon>
    </lineage>
</organism>
<dbReference type="Proteomes" id="UP000266723">
    <property type="component" value="Unassembled WGS sequence"/>
</dbReference>
<dbReference type="InterPro" id="IPR032710">
    <property type="entry name" value="NTF2-like_dom_sf"/>
</dbReference>
<evidence type="ECO:0000256" key="7">
    <source>
        <dbReference type="ARBA" id="ARBA00039448"/>
    </source>
</evidence>
<dbReference type="PANTHER" id="PTHR28554">
    <property type="entry name" value="39S RIBOSOMAL PROTEIN L45, MITOCHONDRIAL"/>
    <property type="match status" value="1"/>
</dbReference>
<dbReference type="PANTHER" id="PTHR28554:SF1">
    <property type="entry name" value="LARGE RIBOSOMAL SUBUNIT PROTEIN ML45"/>
    <property type="match status" value="1"/>
</dbReference>
<feature type="domain" description="Tim44-like" evidence="9">
    <location>
        <begin position="104"/>
        <end position="147"/>
    </location>
</feature>
<dbReference type="SUPFAM" id="SSF54427">
    <property type="entry name" value="NTF2-like"/>
    <property type="match status" value="2"/>
</dbReference>
<evidence type="ECO:0000313" key="10">
    <source>
        <dbReference type="EMBL" id="KAF3591107.1"/>
    </source>
</evidence>
<evidence type="ECO:0000256" key="1">
    <source>
        <dbReference type="ARBA" id="ARBA00004173"/>
    </source>
</evidence>
<comment type="similarity">
    <text evidence="6">Belongs to the mitochondrion-specific ribosomal protein mL45 family.</text>
</comment>
<gene>
    <name evidence="10" type="ORF">DY000_02025882</name>
</gene>
<evidence type="ECO:0000256" key="8">
    <source>
        <dbReference type="ARBA" id="ARBA00043031"/>
    </source>
</evidence>
<sequence>MMANGDKKTIRKNVTERMYSALKNEIKQREAMWGSVYWEMVEPVIKIKTLQARLIGIDRTDLSKAFIQLTLEFLTKQVIVIFSHQFVSNAFEAVLSSGYHYYLQKFEAYDAKGNVVAGDKKKEVLVRDIWVFEKSLFHTGAYWRLCGRIEFPTKDKIQPAL</sequence>
<keyword evidence="11" id="KW-1185">Reference proteome</keyword>
<reference evidence="10 11" key="1">
    <citation type="journal article" date="2020" name="BMC Genomics">
        <title>Intraspecific diversification of the crop wild relative Brassica cretica Lam. using demographic model selection.</title>
        <authorList>
            <person name="Kioukis A."/>
            <person name="Michalopoulou V.A."/>
            <person name="Briers L."/>
            <person name="Pirintsos S."/>
            <person name="Studholme D.J."/>
            <person name="Pavlidis P."/>
            <person name="Sarris P.F."/>
        </authorList>
    </citation>
    <scope>NUCLEOTIDE SEQUENCE [LARGE SCALE GENOMIC DNA]</scope>
    <source>
        <strain evidence="11">cv. PFS-1207/04</strain>
    </source>
</reference>
<name>A0ABQ7E1H9_BRACR</name>
<evidence type="ECO:0000313" key="11">
    <source>
        <dbReference type="Proteomes" id="UP000266723"/>
    </source>
</evidence>
<feature type="domain" description="Tim44-like" evidence="9">
    <location>
        <begin position="2"/>
        <end position="80"/>
    </location>
</feature>
<keyword evidence="4" id="KW-0496">Mitochondrion</keyword>
<keyword evidence="2" id="KW-0809">Transit peptide</keyword>
<keyword evidence="3" id="KW-0689">Ribosomal protein</keyword>
<accession>A0ABQ7E1H9</accession>
<comment type="subcellular location">
    <subcellularLocation>
        <location evidence="1">Mitochondrion</location>
    </subcellularLocation>
</comment>
<dbReference type="Gene3D" id="3.10.450.240">
    <property type="match status" value="2"/>
</dbReference>
<dbReference type="InterPro" id="IPR007379">
    <property type="entry name" value="Tim44-like_dom"/>
</dbReference>